<keyword evidence="7 11" id="KW-0175">Coiled coil</keyword>
<evidence type="ECO:0000313" key="15">
    <source>
        <dbReference type="Proteomes" id="UP001159428"/>
    </source>
</evidence>
<dbReference type="SUPFAM" id="SSF52540">
    <property type="entry name" value="P-loop containing nucleoside triphosphate hydrolases"/>
    <property type="match status" value="1"/>
</dbReference>
<evidence type="ECO:0000256" key="3">
    <source>
        <dbReference type="ARBA" id="ARBA00022741"/>
    </source>
</evidence>
<dbReference type="PANTHER" id="PTHR10465:SF3">
    <property type="entry name" value="TRANSMEMBRANE GTPASE MARF-RELATED"/>
    <property type="match status" value="1"/>
</dbReference>
<feature type="transmembrane region" description="Helical" evidence="12">
    <location>
        <begin position="454"/>
        <end position="474"/>
    </location>
</feature>
<evidence type="ECO:0000256" key="5">
    <source>
        <dbReference type="ARBA" id="ARBA00022801"/>
    </source>
</evidence>
<keyword evidence="2 12" id="KW-0812">Transmembrane</keyword>
<dbReference type="Pfam" id="PF00350">
    <property type="entry name" value="Dynamin_N"/>
    <property type="match status" value="1"/>
</dbReference>
<keyword evidence="3" id="KW-0547">Nucleotide-binding</keyword>
<feature type="domain" description="Dynamin-type G" evidence="13">
    <location>
        <begin position="1"/>
        <end position="263"/>
    </location>
</feature>
<evidence type="ECO:0000256" key="6">
    <source>
        <dbReference type="ARBA" id="ARBA00022989"/>
    </source>
</evidence>
<dbReference type="SUPFAM" id="SSF111479">
    <property type="entry name" value="Fzo-like conserved region"/>
    <property type="match status" value="1"/>
</dbReference>
<evidence type="ECO:0000256" key="8">
    <source>
        <dbReference type="ARBA" id="ARBA00023128"/>
    </source>
</evidence>
<evidence type="ECO:0000259" key="13">
    <source>
        <dbReference type="PROSITE" id="PS51718"/>
    </source>
</evidence>
<dbReference type="Gene3D" id="1.20.5.110">
    <property type="match status" value="1"/>
</dbReference>
<dbReference type="InterPro" id="IPR027417">
    <property type="entry name" value="P-loop_NTPase"/>
</dbReference>
<gene>
    <name evidence="14" type="ORF">PMEA_00024652</name>
</gene>
<feature type="transmembrane region" description="Helical" evidence="12">
    <location>
        <begin position="481"/>
        <end position="500"/>
    </location>
</feature>
<dbReference type="CDD" id="cd09912">
    <property type="entry name" value="DLP_2"/>
    <property type="match status" value="1"/>
</dbReference>
<dbReference type="Proteomes" id="UP001159428">
    <property type="component" value="Unassembled WGS sequence"/>
</dbReference>
<evidence type="ECO:0000256" key="7">
    <source>
        <dbReference type="ARBA" id="ARBA00023054"/>
    </source>
</evidence>
<accession>A0AAU9XK48</accession>
<dbReference type="PROSITE" id="PS51718">
    <property type="entry name" value="G_DYNAMIN_2"/>
    <property type="match status" value="1"/>
</dbReference>
<dbReference type="PANTHER" id="PTHR10465">
    <property type="entry name" value="TRANSMEMBRANE GTPASE FZO1"/>
    <property type="match status" value="1"/>
</dbReference>
<keyword evidence="5" id="KW-0378">Hydrolase</keyword>
<dbReference type="AlphaFoldDB" id="A0AAU9XK48"/>
<dbReference type="Gene3D" id="3.40.50.300">
    <property type="entry name" value="P-loop containing nucleotide triphosphate hydrolases"/>
    <property type="match status" value="1"/>
</dbReference>
<feature type="coiled-coil region" evidence="11">
    <location>
        <begin position="284"/>
        <end position="311"/>
    </location>
</feature>
<dbReference type="InterPro" id="IPR006884">
    <property type="entry name" value="Fzo/mitofusin_HR2"/>
</dbReference>
<feature type="coiled-coil region" evidence="11">
    <location>
        <begin position="537"/>
        <end position="592"/>
    </location>
</feature>
<dbReference type="GO" id="GO:0003924">
    <property type="term" value="F:GTPase activity"/>
    <property type="evidence" value="ECO:0007669"/>
    <property type="project" value="InterPro"/>
</dbReference>
<reference evidence="14 15" key="1">
    <citation type="submission" date="2022-05" db="EMBL/GenBank/DDBJ databases">
        <authorList>
            <consortium name="Genoscope - CEA"/>
            <person name="William W."/>
        </authorList>
    </citation>
    <scope>NUCLEOTIDE SEQUENCE [LARGE SCALE GENOMIC DNA]</scope>
</reference>
<evidence type="ECO:0000256" key="11">
    <source>
        <dbReference type="SAM" id="Coils"/>
    </source>
</evidence>
<dbReference type="Pfam" id="PF04799">
    <property type="entry name" value="Fzo_mitofusin"/>
    <property type="match status" value="1"/>
</dbReference>
<keyword evidence="15" id="KW-1185">Reference proteome</keyword>
<protein>
    <recommendedName>
        <fullName evidence="13">Dynamin-type G domain-containing protein</fullName>
    </recommendedName>
</protein>
<comment type="subcellular location">
    <subcellularLocation>
        <location evidence="1">Mitochondrion outer membrane</location>
        <topology evidence="1">Multi-pass membrane protein</topology>
    </subcellularLocation>
</comment>
<name>A0AAU9XK48_9CNID</name>
<dbReference type="GO" id="GO:0051646">
    <property type="term" value="P:mitochondrion localization"/>
    <property type="evidence" value="ECO:0007669"/>
    <property type="project" value="TreeGrafter"/>
</dbReference>
<evidence type="ECO:0000256" key="12">
    <source>
        <dbReference type="SAM" id="Phobius"/>
    </source>
</evidence>
<organism evidence="14 15">
    <name type="scientific">Pocillopora meandrina</name>
    <dbReference type="NCBI Taxonomy" id="46732"/>
    <lineage>
        <taxon>Eukaryota</taxon>
        <taxon>Metazoa</taxon>
        <taxon>Cnidaria</taxon>
        <taxon>Anthozoa</taxon>
        <taxon>Hexacorallia</taxon>
        <taxon>Scleractinia</taxon>
        <taxon>Astrocoeniina</taxon>
        <taxon>Pocilloporidae</taxon>
        <taxon>Pocillopora</taxon>
    </lineage>
</organism>
<evidence type="ECO:0000256" key="10">
    <source>
        <dbReference type="ARBA" id="ARBA00023136"/>
    </source>
</evidence>
<dbReference type="InterPro" id="IPR027094">
    <property type="entry name" value="Mitofusin_fam"/>
</dbReference>
<dbReference type="FunFam" id="3.40.50.300:FF:000214">
    <property type="entry name" value="Mitofusin 2"/>
    <property type="match status" value="1"/>
</dbReference>
<keyword evidence="6 12" id="KW-1133">Transmembrane helix</keyword>
<dbReference type="GO" id="GO:0008053">
    <property type="term" value="P:mitochondrial fusion"/>
    <property type="evidence" value="ECO:0007669"/>
    <property type="project" value="InterPro"/>
</dbReference>
<keyword evidence="8" id="KW-0496">Mitochondrion</keyword>
<keyword evidence="9" id="KW-0342">GTP-binding</keyword>
<dbReference type="GO" id="GO:0005525">
    <property type="term" value="F:GTP binding"/>
    <property type="evidence" value="ECO:0007669"/>
    <property type="project" value="UniProtKB-KW"/>
</dbReference>
<keyword evidence="10 12" id="KW-0472">Membrane</keyword>
<dbReference type="InterPro" id="IPR045063">
    <property type="entry name" value="Dynamin_N"/>
</dbReference>
<dbReference type="EMBL" id="CALNXJ010000047">
    <property type="protein sequence ID" value="CAH3150204.1"/>
    <property type="molecule type" value="Genomic_DNA"/>
</dbReference>
<evidence type="ECO:0000313" key="14">
    <source>
        <dbReference type="EMBL" id="CAH3150204.1"/>
    </source>
</evidence>
<evidence type="ECO:0000256" key="1">
    <source>
        <dbReference type="ARBA" id="ARBA00004374"/>
    </source>
</evidence>
<keyword evidence="4" id="KW-1000">Mitochondrion outer membrane</keyword>
<sequence length="606" mass="68829">MKVAFFGRTSNGKSTTINAMLQDKILPMGMGHTTNCFLSVHGLDTPDPYILVPGSNDKKNVKSLGQLAHALSEEKLDPSSLVQVFWPKSSCKMFSEDVVLVDSPGIDVSNDLNEWIDKHCLDADVFVLVANAESTLTVAEKSFFHKVNQRFSRPNIFILYNRWDASASEPDTMKLVKDQHLSRSISFLADELKCVDKGQVEDRVFFVSAKETLNTRMLEHQGMPKGDGAIHFGGFDERQLEFENFEHKFEECISKSAIQTKFESHALSGLKIANMVEVRLQKIVDSASQQRSKLEKTKMEEKNRLEYVKEQLISCKHDFKCRIEEITSEVEVQVKAAMTEEIDGLALLVNEFDPPFLTDTASFKTYKEELCNHLKSGLERNMTDHCSNFKTQVICGAQEEMKDRLRSLLPPETPEVSYEPSTPVLDFQANYPLAVSRLLTGFHEDIKFHFSLDWRAISGNLGCIPTLLAIALGVNILGWKFIALCGVLFTLMYTWQWVLWTCSGKKEAFKRQFVDHTSKQLRVVVSLISDGCSKRVKRELTSTIATLESLVQREMENLEENIIKLDQEITRLEKIKNHARILGNEASRLKSELSQFITEVWFGSKI</sequence>
<dbReference type="InterPro" id="IPR030381">
    <property type="entry name" value="G_DYNAMIN_dom"/>
</dbReference>
<proteinExistence type="predicted"/>
<dbReference type="GO" id="GO:0005741">
    <property type="term" value="C:mitochondrial outer membrane"/>
    <property type="evidence" value="ECO:0007669"/>
    <property type="project" value="UniProtKB-SubCell"/>
</dbReference>
<comment type="caution">
    <text evidence="14">The sequence shown here is derived from an EMBL/GenBank/DDBJ whole genome shotgun (WGS) entry which is preliminary data.</text>
</comment>
<evidence type="ECO:0000256" key="4">
    <source>
        <dbReference type="ARBA" id="ARBA00022787"/>
    </source>
</evidence>
<evidence type="ECO:0000256" key="9">
    <source>
        <dbReference type="ARBA" id="ARBA00023134"/>
    </source>
</evidence>
<evidence type="ECO:0000256" key="2">
    <source>
        <dbReference type="ARBA" id="ARBA00022692"/>
    </source>
</evidence>